<dbReference type="AlphaFoldDB" id="R0KYH9"/>
<sequence length="35" mass="4087">VKMLTVVWTDRGLLRIIAQMYVLADIQTCLCEEFN</sequence>
<accession>R0KYH9</accession>
<evidence type="ECO:0000313" key="1">
    <source>
        <dbReference type="EMBL" id="EOA98328.1"/>
    </source>
</evidence>
<name>R0KYH9_ANAPL</name>
<reference evidence="2" key="1">
    <citation type="journal article" date="2013" name="Nat. Genet.">
        <title>The duck genome and transcriptome provide insight into an avian influenza virus reservoir species.</title>
        <authorList>
            <person name="Huang Y."/>
            <person name="Li Y."/>
            <person name="Burt D.W."/>
            <person name="Chen H."/>
            <person name="Zhang Y."/>
            <person name="Qian W."/>
            <person name="Kim H."/>
            <person name="Gan S."/>
            <person name="Zhao Y."/>
            <person name="Li J."/>
            <person name="Yi K."/>
            <person name="Feng H."/>
            <person name="Zhu P."/>
            <person name="Li B."/>
            <person name="Liu Q."/>
            <person name="Fairley S."/>
            <person name="Magor K.E."/>
            <person name="Du Z."/>
            <person name="Hu X."/>
            <person name="Goodman L."/>
            <person name="Tafer H."/>
            <person name="Vignal A."/>
            <person name="Lee T."/>
            <person name="Kim K.W."/>
            <person name="Sheng Z."/>
            <person name="An Y."/>
            <person name="Searle S."/>
            <person name="Herrero J."/>
            <person name="Groenen M.A."/>
            <person name="Crooijmans R.P."/>
            <person name="Faraut T."/>
            <person name="Cai Q."/>
            <person name="Webster R.G."/>
            <person name="Aldridge J.R."/>
            <person name="Warren W.C."/>
            <person name="Bartschat S."/>
            <person name="Kehr S."/>
            <person name="Marz M."/>
            <person name="Stadler P.F."/>
            <person name="Smith J."/>
            <person name="Kraus R.H."/>
            <person name="Zhao Y."/>
            <person name="Ren L."/>
            <person name="Fei J."/>
            <person name="Morisson M."/>
            <person name="Kaiser P."/>
            <person name="Griffin D.K."/>
            <person name="Rao M."/>
            <person name="Pitel F."/>
            <person name="Wang J."/>
            <person name="Li N."/>
        </authorList>
    </citation>
    <scope>NUCLEOTIDE SEQUENCE [LARGE SCALE GENOMIC DNA]</scope>
</reference>
<keyword evidence="2" id="KW-1185">Reference proteome</keyword>
<feature type="non-terminal residue" evidence="1">
    <location>
        <position position="35"/>
    </location>
</feature>
<proteinExistence type="predicted"/>
<dbReference type="EMBL" id="KB743520">
    <property type="protein sequence ID" value="EOA98328.1"/>
    <property type="molecule type" value="Genomic_DNA"/>
</dbReference>
<feature type="non-terminal residue" evidence="1">
    <location>
        <position position="1"/>
    </location>
</feature>
<protein>
    <submittedName>
        <fullName evidence="1">Uncharacterized protein</fullName>
    </submittedName>
</protein>
<organism evidence="1 2">
    <name type="scientific">Anas platyrhynchos</name>
    <name type="common">Mallard</name>
    <name type="synonym">Anas boschas</name>
    <dbReference type="NCBI Taxonomy" id="8839"/>
    <lineage>
        <taxon>Eukaryota</taxon>
        <taxon>Metazoa</taxon>
        <taxon>Chordata</taxon>
        <taxon>Craniata</taxon>
        <taxon>Vertebrata</taxon>
        <taxon>Euteleostomi</taxon>
        <taxon>Archelosauria</taxon>
        <taxon>Archosauria</taxon>
        <taxon>Dinosauria</taxon>
        <taxon>Saurischia</taxon>
        <taxon>Theropoda</taxon>
        <taxon>Coelurosauria</taxon>
        <taxon>Aves</taxon>
        <taxon>Neognathae</taxon>
        <taxon>Galloanserae</taxon>
        <taxon>Anseriformes</taxon>
        <taxon>Anatidae</taxon>
        <taxon>Anatinae</taxon>
        <taxon>Anas</taxon>
    </lineage>
</organism>
<gene>
    <name evidence="1" type="ORF">Anapl_08549</name>
</gene>
<dbReference type="Proteomes" id="UP000296049">
    <property type="component" value="Unassembled WGS sequence"/>
</dbReference>
<evidence type="ECO:0000313" key="2">
    <source>
        <dbReference type="Proteomes" id="UP000296049"/>
    </source>
</evidence>